<dbReference type="RefSeq" id="WP_269202098.1">
    <property type="nucleotide sequence ID" value="NZ_AUXT01000023.1"/>
</dbReference>
<reference evidence="1 2" key="1">
    <citation type="submission" date="2013-07" db="EMBL/GenBank/DDBJ databases">
        <title>Comparative Genomic and Metabolomic Analysis of Twelve Strains of Pseudoalteromonas luteoviolacea.</title>
        <authorList>
            <person name="Vynne N.G."/>
            <person name="Mansson M."/>
            <person name="Gram L."/>
        </authorList>
    </citation>
    <scope>NUCLEOTIDE SEQUENCE [LARGE SCALE GENOMIC DNA]</scope>
    <source>
        <strain evidence="1 2">NCIMB 1942</strain>
    </source>
</reference>
<protein>
    <submittedName>
        <fullName evidence="1">Uncharacterized protein</fullName>
    </submittedName>
</protein>
<dbReference type="Proteomes" id="UP000076587">
    <property type="component" value="Unassembled WGS sequence"/>
</dbReference>
<dbReference type="EMBL" id="AUXT01000023">
    <property type="protein sequence ID" value="KZN57911.1"/>
    <property type="molecule type" value="Genomic_DNA"/>
</dbReference>
<comment type="caution">
    <text evidence="1">The sequence shown here is derived from an EMBL/GenBank/DDBJ whole genome shotgun (WGS) entry which is preliminary data.</text>
</comment>
<proteinExistence type="predicted"/>
<accession>A0A167HAN3</accession>
<organism evidence="1 2">
    <name type="scientific">Pseudoalteromonas luteoviolacea NCIMB 1942</name>
    <dbReference type="NCBI Taxonomy" id="1365253"/>
    <lineage>
        <taxon>Bacteria</taxon>
        <taxon>Pseudomonadati</taxon>
        <taxon>Pseudomonadota</taxon>
        <taxon>Gammaproteobacteria</taxon>
        <taxon>Alteromonadales</taxon>
        <taxon>Pseudoalteromonadaceae</taxon>
        <taxon>Pseudoalteromonas</taxon>
    </lineage>
</organism>
<sequence>MSEVHWSSHGRGDHLNPHQHQFIFDDKGWIREGGNGLPFKKL</sequence>
<dbReference type="PATRIC" id="fig|1365253.3.peg.496"/>
<evidence type="ECO:0000313" key="1">
    <source>
        <dbReference type="EMBL" id="KZN57911.1"/>
    </source>
</evidence>
<evidence type="ECO:0000313" key="2">
    <source>
        <dbReference type="Proteomes" id="UP000076587"/>
    </source>
</evidence>
<name>A0A167HAN3_9GAMM</name>
<gene>
    <name evidence="1" type="ORF">N482_23245</name>
</gene>
<dbReference type="AlphaFoldDB" id="A0A167HAN3"/>